<evidence type="ECO:0008006" key="3">
    <source>
        <dbReference type="Google" id="ProtNLM"/>
    </source>
</evidence>
<name>A0A7J8NUV5_GOSRA</name>
<feature type="non-terminal residue" evidence="1">
    <location>
        <position position="72"/>
    </location>
</feature>
<sequence length="72" mass="8366">SVTVDDNEELVHTGSDCWAIGKLIIQRTCHKDALFRVFRSIWYTTSETFDRSLFALTEYVEGLPSDEYKFTL</sequence>
<comment type="caution">
    <text evidence="1">The sequence shown here is derived from an EMBL/GenBank/DDBJ whole genome shotgun (WGS) entry which is preliminary data.</text>
</comment>
<protein>
    <recommendedName>
        <fullName evidence="3">Protein kinase domain-containing protein</fullName>
    </recommendedName>
</protein>
<accession>A0A7J8NUV5</accession>
<proteinExistence type="predicted"/>
<evidence type="ECO:0000313" key="1">
    <source>
        <dbReference type="EMBL" id="MBA0580767.1"/>
    </source>
</evidence>
<reference evidence="1 2" key="1">
    <citation type="journal article" date="2019" name="Genome Biol. Evol.">
        <title>Insights into the evolution of the New World diploid cottons (Gossypium, subgenus Houzingenia) based on genome sequencing.</title>
        <authorList>
            <person name="Grover C.E."/>
            <person name="Arick M.A. 2nd"/>
            <person name="Thrash A."/>
            <person name="Conover J.L."/>
            <person name="Sanders W.S."/>
            <person name="Peterson D.G."/>
            <person name="Frelichowski J.E."/>
            <person name="Scheffler J.A."/>
            <person name="Scheffler B.E."/>
            <person name="Wendel J.F."/>
        </authorList>
    </citation>
    <scope>NUCLEOTIDE SEQUENCE [LARGE SCALE GENOMIC DNA]</scope>
    <source>
        <strain evidence="1">8</strain>
        <tissue evidence="1">Leaf</tissue>
    </source>
</reference>
<dbReference type="EMBL" id="JABEZZ010000002">
    <property type="protein sequence ID" value="MBA0580767.1"/>
    <property type="molecule type" value="Genomic_DNA"/>
</dbReference>
<dbReference type="Proteomes" id="UP000593578">
    <property type="component" value="Unassembled WGS sequence"/>
</dbReference>
<dbReference type="AlphaFoldDB" id="A0A7J8NUV5"/>
<feature type="non-terminal residue" evidence="1">
    <location>
        <position position="1"/>
    </location>
</feature>
<evidence type="ECO:0000313" key="2">
    <source>
        <dbReference type="Proteomes" id="UP000593578"/>
    </source>
</evidence>
<organism evidence="1 2">
    <name type="scientific">Gossypium raimondii</name>
    <name type="common">Peruvian cotton</name>
    <name type="synonym">Gossypium klotzschianum subsp. raimondii</name>
    <dbReference type="NCBI Taxonomy" id="29730"/>
    <lineage>
        <taxon>Eukaryota</taxon>
        <taxon>Viridiplantae</taxon>
        <taxon>Streptophyta</taxon>
        <taxon>Embryophyta</taxon>
        <taxon>Tracheophyta</taxon>
        <taxon>Spermatophyta</taxon>
        <taxon>Magnoliopsida</taxon>
        <taxon>eudicotyledons</taxon>
        <taxon>Gunneridae</taxon>
        <taxon>Pentapetalae</taxon>
        <taxon>rosids</taxon>
        <taxon>malvids</taxon>
        <taxon>Malvales</taxon>
        <taxon>Malvaceae</taxon>
        <taxon>Malvoideae</taxon>
        <taxon>Gossypium</taxon>
    </lineage>
</organism>
<gene>
    <name evidence="1" type="ORF">Gorai_022971</name>
</gene>